<dbReference type="OrthoDB" id="7017411at2"/>
<dbReference type="EMBL" id="CP027657">
    <property type="protein sequence ID" value="AVO54482.1"/>
    <property type="molecule type" value="Genomic_DNA"/>
</dbReference>
<dbReference type="AlphaFoldDB" id="A0A2R3QS08"/>
<dbReference type="Proteomes" id="UP000238327">
    <property type="component" value="Chromosome"/>
</dbReference>
<protein>
    <submittedName>
        <fullName evidence="1">Uncharacterized protein</fullName>
    </submittedName>
</protein>
<evidence type="ECO:0000313" key="1">
    <source>
        <dbReference type="EMBL" id="AVO54482.1"/>
    </source>
</evidence>
<proteinExistence type="predicted"/>
<name>A0A2R3QS08_ECTME</name>
<gene>
    <name evidence="1" type="ORF">C7A17_17510</name>
</gene>
<dbReference type="Gene3D" id="3.40.50.1820">
    <property type="entry name" value="alpha/beta hydrolase"/>
    <property type="match status" value="1"/>
</dbReference>
<dbReference type="RefSeq" id="WP_106739214.1">
    <property type="nucleotide sequence ID" value="NZ_CP027657.1"/>
</dbReference>
<dbReference type="InterPro" id="IPR029058">
    <property type="entry name" value="AB_hydrolase_fold"/>
</dbReference>
<evidence type="ECO:0000313" key="2">
    <source>
        <dbReference type="Proteomes" id="UP000238327"/>
    </source>
</evidence>
<organism evidence="1 2">
    <name type="scientific">Ectopseudomonas mendocina</name>
    <name type="common">Pseudomonas mendocina</name>
    <dbReference type="NCBI Taxonomy" id="300"/>
    <lineage>
        <taxon>Bacteria</taxon>
        <taxon>Pseudomonadati</taxon>
        <taxon>Pseudomonadota</taxon>
        <taxon>Gammaproteobacteria</taxon>
        <taxon>Pseudomonadales</taxon>
        <taxon>Pseudomonadaceae</taxon>
        <taxon>Ectopseudomonas</taxon>
    </lineage>
</organism>
<accession>A0A2R3QS08</accession>
<reference evidence="1 2" key="1">
    <citation type="submission" date="2018-03" db="EMBL/GenBank/DDBJ databases">
        <title>Complete genome sequence and methylome analysis of Pseudomonas mendocina NEB 698.</title>
        <authorList>
            <person name="Morgan R.D."/>
        </authorList>
    </citation>
    <scope>NUCLEOTIDE SEQUENCE [LARGE SCALE GENOMIC DNA]</scope>
    <source>
        <strain evidence="1 2">NEB698</strain>
    </source>
</reference>
<sequence>MEHPRRYILLLCSVVLANMVFSETAARRAESATPVDGRVQLLRLHDAAGNFALPLAANADLYNLPRDIRRVVVRIEDDSNSSEALLDTHDGTLVLVPQFSVVDGRNLPTDLPAWHSEQAWVDGETSSEGRRGLSAFTVLDALLGYLGRTSHFPHLQEVVFVGRGTTADLVERHGLRPQVATSFRIRHVRAQLARR</sequence>